<organism evidence="1">
    <name type="scientific">Yersinia pseudotuberculosis</name>
    <dbReference type="NCBI Taxonomy" id="633"/>
    <lineage>
        <taxon>Bacteria</taxon>
        <taxon>Pseudomonadati</taxon>
        <taxon>Pseudomonadota</taxon>
        <taxon>Gammaproteobacteria</taxon>
        <taxon>Enterobacterales</taxon>
        <taxon>Yersiniaceae</taxon>
        <taxon>Yersinia</taxon>
    </lineage>
</organism>
<protein>
    <submittedName>
        <fullName evidence="1">Uncharacterized protein</fullName>
    </submittedName>
</protein>
<reference evidence="1" key="1">
    <citation type="journal article" date="2012" name="PLoS Genet.">
        <title>A Natural System of Chromosome Transfer in Yersinia pseudotuberculosis.</title>
        <authorList>
            <person name="Lesic B."/>
            <person name="Zouine M."/>
            <person name="Ducos-Galand M."/>
            <person name="Huon C."/>
            <person name="Rosso M.L."/>
            <person name="Prevost M.C."/>
            <person name="Mazel D."/>
            <person name="Carniel E."/>
        </authorList>
    </citation>
    <scope>NUCLEOTIDE SEQUENCE [LARGE SCALE GENOMIC DNA]</scope>
    <source>
        <strain evidence="1">IP32637</strain>
        <plasmid evidence="1">pGDT4</plasmid>
    </source>
</reference>
<geneLocation type="plasmid" evidence="1">
    <name>pGDT4</name>
</geneLocation>
<evidence type="ECO:0000313" key="1">
    <source>
        <dbReference type="EMBL" id="CAQ76591.1"/>
    </source>
</evidence>
<sequence length="46" mass="5245">MFIPEVNYDAFFSYPQLPAIGKQGLPVNVSFVIRNIFLTQSSFSFN</sequence>
<proteinExistence type="predicted"/>
<name>B7UF75_YERPU</name>
<dbReference type="EMBL" id="FM178282">
    <property type="protein sequence ID" value="CAQ76591.1"/>
    <property type="molecule type" value="Genomic_DNA"/>
</dbReference>
<dbReference type="AlphaFoldDB" id="B7UF75"/>
<gene>
    <name evidence="1" type="ORF">pGDT4_0080</name>
</gene>
<keyword evidence="1" id="KW-0614">Plasmid</keyword>
<accession>B7UF75</accession>